<reference evidence="2" key="1">
    <citation type="submission" date="2023-04" db="EMBL/GenBank/DDBJ databases">
        <authorList>
            <consortium name="ELIXIR-Norway"/>
        </authorList>
    </citation>
    <scope>NUCLEOTIDE SEQUENCE [LARGE SCALE GENOMIC DNA]</scope>
</reference>
<accession>A0ABN8ZPG9</accession>
<evidence type="ECO:0008006" key="4">
    <source>
        <dbReference type="Google" id="ProtNLM"/>
    </source>
</evidence>
<feature type="compositionally biased region" description="Pro residues" evidence="1">
    <location>
        <begin position="39"/>
        <end position="54"/>
    </location>
</feature>
<feature type="region of interest" description="Disordered" evidence="1">
    <location>
        <begin position="1"/>
        <end position="105"/>
    </location>
</feature>
<protein>
    <recommendedName>
        <fullName evidence="4">Basic proline-rich protein-like</fullName>
    </recommendedName>
</protein>
<proteinExistence type="predicted"/>
<feature type="compositionally biased region" description="Pro residues" evidence="1">
    <location>
        <begin position="85"/>
        <end position="102"/>
    </location>
</feature>
<dbReference type="Proteomes" id="UP001176941">
    <property type="component" value="Chromosome 34"/>
</dbReference>
<gene>
    <name evidence="2" type="ORF">MRATA1EN1_LOCUS22646</name>
</gene>
<evidence type="ECO:0000313" key="2">
    <source>
        <dbReference type="EMBL" id="CAI9173684.1"/>
    </source>
</evidence>
<feature type="compositionally biased region" description="Low complexity" evidence="1">
    <location>
        <begin position="1"/>
        <end position="32"/>
    </location>
</feature>
<dbReference type="EMBL" id="OX460345">
    <property type="protein sequence ID" value="CAI9173684.1"/>
    <property type="molecule type" value="Genomic_DNA"/>
</dbReference>
<keyword evidence="3" id="KW-1185">Reference proteome</keyword>
<evidence type="ECO:0000256" key="1">
    <source>
        <dbReference type="SAM" id="MobiDB-lite"/>
    </source>
</evidence>
<evidence type="ECO:0000313" key="3">
    <source>
        <dbReference type="Proteomes" id="UP001176941"/>
    </source>
</evidence>
<organism evidence="2 3">
    <name type="scientific">Rangifer tarandus platyrhynchus</name>
    <name type="common">Svalbard reindeer</name>
    <dbReference type="NCBI Taxonomy" id="3082113"/>
    <lineage>
        <taxon>Eukaryota</taxon>
        <taxon>Metazoa</taxon>
        <taxon>Chordata</taxon>
        <taxon>Craniata</taxon>
        <taxon>Vertebrata</taxon>
        <taxon>Euteleostomi</taxon>
        <taxon>Mammalia</taxon>
        <taxon>Eutheria</taxon>
        <taxon>Laurasiatheria</taxon>
        <taxon>Artiodactyla</taxon>
        <taxon>Ruminantia</taxon>
        <taxon>Pecora</taxon>
        <taxon>Cervidae</taxon>
        <taxon>Odocoileinae</taxon>
        <taxon>Rangifer</taxon>
    </lineage>
</organism>
<name>A0ABN8ZPG9_RANTA</name>
<feature type="compositionally biased region" description="Low complexity" evidence="1">
    <location>
        <begin position="122"/>
        <end position="133"/>
    </location>
</feature>
<sequence>MAAAVSGASQRGSARAALPAPRRTGQRRGSSSGRHRPAAAPPPRPPRPPPPPGPQTAAAPRRRPLRGRGAGSPDSPGLGCERGTFPPPLRVPGPAPMPPVPGPSTRLPVQLLLWAAELSGVPDPRAPASRAFPPAGPTSCASREGRTGAGRSAEPARSGYKVPAPGCERGIKEGAGPDTRRNSWEGAEPPQSADSGYFRPGNLRSFTPSGPRRLAFSGGAR</sequence>
<feature type="region of interest" description="Disordered" evidence="1">
    <location>
        <begin position="121"/>
        <end position="221"/>
    </location>
</feature>